<accession>A0A2W5AEJ3</accession>
<dbReference type="PANTHER" id="PTHR10151">
    <property type="entry name" value="ECTONUCLEOTIDE PYROPHOSPHATASE/PHOSPHODIESTERASE"/>
    <property type="match status" value="1"/>
</dbReference>
<feature type="signal peptide" evidence="1">
    <location>
        <begin position="1"/>
        <end position="30"/>
    </location>
</feature>
<dbReference type="Pfam" id="PF01663">
    <property type="entry name" value="Phosphodiest"/>
    <property type="match status" value="1"/>
</dbReference>
<dbReference type="Gene3D" id="3.40.720.10">
    <property type="entry name" value="Alkaline Phosphatase, subunit A"/>
    <property type="match status" value="1"/>
</dbReference>
<sequence length="422" mass="44969">MPLLRPLAAAAPLFLVSACATHPAPQSASAAVEAKPPVTILISIDGFRPDYLDRGVTPVLSGLAAGGVSAAMRPSFPSKTFPNHWTIVTGLTPDHNGIVANKMEDAARPGETFTMATDDPFWWNEATPLWVDAEKAGIRTATMFWPGSNVAIGGERAKAWPNAINGGTRPEDWAQFNQVISGTQRVNGVIDWLRRPAAIRPRFVTVYFDTVDTAGHQFGPGDQRTTAAVADVDATIGKLIDGLRQLNQTANIVIVADHGMAATSSERTIALDKIASPADYRIEEAGPYASLFPVAGHEAALEAALLKPHDHMQCWRKAAIPARFKYGTNPRIPPYFCLAETGWSIAETTPTKPGSGGNHGYDNQSPDMAALFIANGPAFPAGVKLAPFDNVDVAPLLRDLIGLPPATRADGTDAPFKSLLIK</sequence>
<reference evidence="2 3" key="1">
    <citation type="submission" date="2017-08" db="EMBL/GenBank/DDBJ databases">
        <title>Infants hospitalized years apart are colonized by the same room-sourced microbial strains.</title>
        <authorList>
            <person name="Brooks B."/>
            <person name="Olm M.R."/>
            <person name="Firek B.A."/>
            <person name="Baker R."/>
            <person name="Thomas B.C."/>
            <person name="Morowitz M.J."/>
            <person name="Banfield J.F."/>
        </authorList>
    </citation>
    <scope>NUCLEOTIDE SEQUENCE [LARGE SCALE GENOMIC DNA]</scope>
    <source>
        <strain evidence="2">S2_018_000_R2_101</strain>
    </source>
</reference>
<dbReference type="PROSITE" id="PS51257">
    <property type="entry name" value="PROKAR_LIPOPROTEIN"/>
    <property type="match status" value="1"/>
</dbReference>
<dbReference type="SUPFAM" id="SSF53649">
    <property type="entry name" value="Alkaline phosphatase-like"/>
    <property type="match status" value="1"/>
</dbReference>
<dbReference type="Proteomes" id="UP000249066">
    <property type="component" value="Unassembled WGS sequence"/>
</dbReference>
<dbReference type="InterPro" id="IPR002591">
    <property type="entry name" value="Phosphodiest/P_Trfase"/>
</dbReference>
<name>A0A2W5AEJ3_9SPHN</name>
<protein>
    <submittedName>
        <fullName evidence="2">Alkaline phosphatase family protein</fullName>
    </submittedName>
</protein>
<evidence type="ECO:0000313" key="3">
    <source>
        <dbReference type="Proteomes" id="UP000249066"/>
    </source>
</evidence>
<feature type="chain" id="PRO_5016158888" evidence="1">
    <location>
        <begin position="31"/>
        <end position="422"/>
    </location>
</feature>
<organism evidence="2 3">
    <name type="scientific">Sphingomonas sanxanigenens</name>
    <dbReference type="NCBI Taxonomy" id="397260"/>
    <lineage>
        <taxon>Bacteria</taxon>
        <taxon>Pseudomonadati</taxon>
        <taxon>Pseudomonadota</taxon>
        <taxon>Alphaproteobacteria</taxon>
        <taxon>Sphingomonadales</taxon>
        <taxon>Sphingomonadaceae</taxon>
        <taxon>Sphingomonas</taxon>
    </lineage>
</organism>
<dbReference type="CDD" id="cd16018">
    <property type="entry name" value="Enpp"/>
    <property type="match status" value="1"/>
</dbReference>
<evidence type="ECO:0000313" key="2">
    <source>
        <dbReference type="EMBL" id="PZO90719.1"/>
    </source>
</evidence>
<evidence type="ECO:0000256" key="1">
    <source>
        <dbReference type="SAM" id="SignalP"/>
    </source>
</evidence>
<dbReference type="InterPro" id="IPR017850">
    <property type="entry name" value="Alkaline_phosphatase_core_sf"/>
</dbReference>
<dbReference type="Gene3D" id="3.30.1360.180">
    <property type="match status" value="1"/>
</dbReference>
<gene>
    <name evidence="2" type="ORF">DI623_05815</name>
</gene>
<dbReference type="PANTHER" id="PTHR10151:SF120">
    <property type="entry name" value="BIS(5'-ADENOSYL)-TRIPHOSPHATASE"/>
    <property type="match status" value="1"/>
</dbReference>
<keyword evidence="1" id="KW-0732">Signal</keyword>
<dbReference type="AlphaFoldDB" id="A0A2W5AEJ3"/>
<dbReference type="EMBL" id="QFNN01000022">
    <property type="protein sequence ID" value="PZO90719.1"/>
    <property type="molecule type" value="Genomic_DNA"/>
</dbReference>
<comment type="caution">
    <text evidence="2">The sequence shown here is derived from an EMBL/GenBank/DDBJ whole genome shotgun (WGS) entry which is preliminary data.</text>
</comment>
<proteinExistence type="predicted"/>
<dbReference type="GO" id="GO:0016787">
    <property type="term" value="F:hydrolase activity"/>
    <property type="evidence" value="ECO:0007669"/>
    <property type="project" value="UniProtKB-ARBA"/>
</dbReference>